<dbReference type="EMBL" id="JBHULT010000012">
    <property type="protein sequence ID" value="MFD2519004.1"/>
    <property type="molecule type" value="Genomic_DNA"/>
</dbReference>
<keyword evidence="1" id="KW-0175">Coiled coil</keyword>
<protein>
    <recommendedName>
        <fullName evidence="4">DUF4440 domain-containing protein</fullName>
    </recommendedName>
</protein>
<feature type="coiled-coil region" evidence="1">
    <location>
        <begin position="30"/>
        <end position="64"/>
    </location>
</feature>
<evidence type="ECO:0000313" key="3">
    <source>
        <dbReference type="Proteomes" id="UP001597468"/>
    </source>
</evidence>
<dbReference type="PROSITE" id="PS51257">
    <property type="entry name" value="PROKAR_LIPOPROTEIN"/>
    <property type="match status" value="1"/>
</dbReference>
<accession>A0ABW5J1H5</accession>
<sequence length="163" mass="18570">MKTSMMNKSLQPTFKLLLLSLFTLLIVSSCKDEERELENSDASLDSLSQELERYKHQADSLQLLIENGDEAAEYPVYFGRAFDSIDNPKAFVENSLREKPDLIPLEPVVGGTMAFRQVNVLTENWVLGIYDDGHIEGKSIYSYELQPNGELKFTHITSRHPEE</sequence>
<evidence type="ECO:0008006" key="4">
    <source>
        <dbReference type="Google" id="ProtNLM"/>
    </source>
</evidence>
<name>A0ABW5J1H5_9FLAO</name>
<organism evidence="2 3">
    <name type="scientific">Salinimicrobium flavum</name>
    <dbReference type="NCBI Taxonomy" id="1737065"/>
    <lineage>
        <taxon>Bacteria</taxon>
        <taxon>Pseudomonadati</taxon>
        <taxon>Bacteroidota</taxon>
        <taxon>Flavobacteriia</taxon>
        <taxon>Flavobacteriales</taxon>
        <taxon>Flavobacteriaceae</taxon>
        <taxon>Salinimicrobium</taxon>
    </lineage>
</organism>
<keyword evidence="3" id="KW-1185">Reference proteome</keyword>
<evidence type="ECO:0000313" key="2">
    <source>
        <dbReference type="EMBL" id="MFD2519004.1"/>
    </source>
</evidence>
<dbReference type="Proteomes" id="UP001597468">
    <property type="component" value="Unassembled WGS sequence"/>
</dbReference>
<reference evidence="3" key="1">
    <citation type="journal article" date="2019" name="Int. J. Syst. Evol. Microbiol.">
        <title>The Global Catalogue of Microorganisms (GCM) 10K type strain sequencing project: providing services to taxonomists for standard genome sequencing and annotation.</title>
        <authorList>
            <consortium name="The Broad Institute Genomics Platform"/>
            <consortium name="The Broad Institute Genome Sequencing Center for Infectious Disease"/>
            <person name="Wu L."/>
            <person name="Ma J."/>
        </authorList>
    </citation>
    <scope>NUCLEOTIDE SEQUENCE [LARGE SCALE GENOMIC DNA]</scope>
    <source>
        <strain evidence="3">KCTC 42585</strain>
    </source>
</reference>
<gene>
    <name evidence="2" type="ORF">ACFSTG_13935</name>
</gene>
<proteinExistence type="predicted"/>
<comment type="caution">
    <text evidence="2">The sequence shown here is derived from an EMBL/GenBank/DDBJ whole genome shotgun (WGS) entry which is preliminary data.</text>
</comment>
<evidence type="ECO:0000256" key="1">
    <source>
        <dbReference type="SAM" id="Coils"/>
    </source>
</evidence>